<sequence>MNNELTEDKRVAFVSSQVLGAEQGRWKRELTVDMPHVRSTVETCFKQLLLDVTSSWIHAYQRKHRLWQLFYATRDKKFGNPALRSPNAHQIKLIAGYPQKLRFLTPRGQESLGEIERDVDEQLKTIHAASANIAAILFLCGDRHLDPNSFPFKANSSFLGLSGTNLFTRLTVVPPVADGNWGMPLESLANEGMCIISLANRSEIPVLQILSRISLGISYVREQIEGVYRQAAAKNRRNAGQVVILLVEETLHGKSKTINRLVGRDLLAVSTTAHGSITKVIERVTVCNPGCESAASITVAFDDTPRFRSTTQGDRGVNDELMRRYKRRYFDHTYPNVILLVASWDSIIPYAEHPTPQETNVVGRSMQSLRNSGLVDEDRVNVVVVVTKSLSCMAEFSDHPRSKDKEHAWMARAKLCSDMISKLQAQIIPGSPSWETVFIENGGGKDMTAEFLQLPDGRLSHQNLYNAIQTLVQAPGAHGIRDLAGIQALQILAGAGPLGPNVEINKQLLVTPSPQRSIEIPSSCLERPSTERTQIVDSQFTLIRQSNFTGAVKMLLDSVAQAVMGLFRSD</sequence>
<dbReference type="EMBL" id="JAWWNJ010000015">
    <property type="protein sequence ID" value="KAK7040486.1"/>
    <property type="molecule type" value="Genomic_DNA"/>
</dbReference>
<accession>A0AAW0CLF4</accession>
<gene>
    <name evidence="1" type="ORF">R3P38DRAFT_2768798</name>
</gene>
<dbReference type="InterPro" id="IPR027417">
    <property type="entry name" value="P-loop_NTPase"/>
</dbReference>
<dbReference type="AlphaFoldDB" id="A0AAW0CLF4"/>
<comment type="caution">
    <text evidence="1">The sequence shown here is derived from an EMBL/GenBank/DDBJ whole genome shotgun (WGS) entry which is preliminary data.</text>
</comment>
<dbReference type="SUPFAM" id="SSF52540">
    <property type="entry name" value="P-loop containing nucleoside triphosphate hydrolases"/>
    <property type="match status" value="1"/>
</dbReference>
<proteinExistence type="predicted"/>
<reference evidence="1 2" key="1">
    <citation type="journal article" date="2024" name="J Genomics">
        <title>Draft genome sequencing and assembly of Favolaschia claudopus CIRM-BRFM 2984 isolated from oak limbs.</title>
        <authorList>
            <person name="Navarro D."/>
            <person name="Drula E."/>
            <person name="Chaduli D."/>
            <person name="Cazenave R."/>
            <person name="Ahrendt S."/>
            <person name="Wang J."/>
            <person name="Lipzen A."/>
            <person name="Daum C."/>
            <person name="Barry K."/>
            <person name="Grigoriev I.V."/>
            <person name="Favel A."/>
            <person name="Rosso M.N."/>
            <person name="Martin F."/>
        </authorList>
    </citation>
    <scope>NUCLEOTIDE SEQUENCE [LARGE SCALE GENOMIC DNA]</scope>
    <source>
        <strain evidence="1 2">CIRM-BRFM 2984</strain>
    </source>
</reference>
<organism evidence="1 2">
    <name type="scientific">Favolaschia claudopus</name>
    <dbReference type="NCBI Taxonomy" id="2862362"/>
    <lineage>
        <taxon>Eukaryota</taxon>
        <taxon>Fungi</taxon>
        <taxon>Dikarya</taxon>
        <taxon>Basidiomycota</taxon>
        <taxon>Agaricomycotina</taxon>
        <taxon>Agaricomycetes</taxon>
        <taxon>Agaricomycetidae</taxon>
        <taxon>Agaricales</taxon>
        <taxon>Marasmiineae</taxon>
        <taxon>Mycenaceae</taxon>
        <taxon>Favolaschia</taxon>
    </lineage>
</organism>
<keyword evidence="2" id="KW-1185">Reference proteome</keyword>
<name>A0AAW0CLF4_9AGAR</name>
<evidence type="ECO:0000313" key="1">
    <source>
        <dbReference type="EMBL" id="KAK7040486.1"/>
    </source>
</evidence>
<evidence type="ECO:0000313" key="2">
    <source>
        <dbReference type="Proteomes" id="UP001362999"/>
    </source>
</evidence>
<protein>
    <submittedName>
        <fullName evidence="1">Uncharacterized protein</fullName>
    </submittedName>
</protein>
<dbReference type="Proteomes" id="UP001362999">
    <property type="component" value="Unassembled WGS sequence"/>
</dbReference>
<dbReference type="Gene3D" id="3.40.50.300">
    <property type="entry name" value="P-loop containing nucleotide triphosphate hydrolases"/>
    <property type="match status" value="1"/>
</dbReference>